<feature type="compositionally biased region" description="Low complexity" evidence="26">
    <location>
        <begin position="620"/>
        <end position="633"/>
    </location>
</feature>
<dbReference type="GO" id="GO:0046872">
    <property type="term" value="F:metal ion binding"/>
    <property type="evidence" value="ECO:0007669"/>
    <property type="project" value="UniProtKB-KW"/>
</dbReference>
<dbReference type="GO" id="GO:0004674">
    <property type="term" value="F:protein serine/threonine kinase activity"/>
    <property type="evidence" value="ECO:0007669"/>
    <property type="project" value="UniProtKB-KW"/>
</dbReference>
<evidence type="ECO:0000259" key="27">
    <source>
        <dbReference type="PROSITE" id="PS50011"/>
    </source>
</evidence>
<feature type="domain" description="Protein kinase" evidence="27">
    <location>
        <begin position="5"/>
        <end position="260"/>
    </location>
</feature>
<dbReference type="CDD" id="cd08223">
    <property type="entry name" value="STKc_Nek4"/>
    <property type="match status" value="1"/>
</dbReference>
<evidence type="ECO:0000256" key="6">
    <source>
        <dbReference type="ARBA" id="ARBA00022481"/>
    </source>
</evidence>
<feature type="compositionally biased region" description="Basic and acidic residues" evidence="26">
    <location>
        <begin position="573"/>
        <end position="587"/>
    </location>
</feature>
<dbReference type="STRING" id="8167.A0A484DFT3"/>
<evidence type="ECO:0000256" key="25">
    <source>
        <dbReference type="PROSITE-ProRule" id="PRU10141"/>
    </source>
</evidence>
<dbReference type="GO" id="GO:0005524">
    <property type="term" value="F:ATP binding"/>
    <property type="evidence" value="ECO:0007669"/>
    <property type="project" value="UniProtKB-UniRule"/>
</dbReference>
<reference evidence="28 29" key="1">
    <citation type="submission" date="2019-01" db="EMBL/GenBank/DDBJ databases">
        <title>A chromosome-scale genome assembly of the yellow perch, Perca flavescens.</title>
        <authorList>
            <person name="Feron R."/>
            <person name="Morvezen R."/>
            <person name="Bestin A."/>
            <person name="Haffray P."/>
            <person name="Klopp C."/>
            <person name="Zahm M."/>
            <person name="Cabau C."/>
            <person name="Roques C."/>
            <person name="Donnadieu C."/>
            <person name="Bouchez O."/>
            <person name="Christie M."/>
            <person name="Larson W."/>
            <person name="Guiguen Y."/>
        </authorList>
    </citation>
    <scope>NUCLEOTIDE SEQUENCE [LARGE SCALE GENOMIC DNA]</scope>
    <source>
        <strain evidence="28">YP-PL-M2</strain>
        <tissue evidence="28">Blood</tissue>
    </source>
</reference>
<evidence type="ECO:0000256" key="15">
    <source>
        <dbReference type="ARBA" id="ARBA00022777"/>
    </source>
</evidence>
<comment type="catalytic activity">
    <reaction evidence="21">
        <text>L-seryl-[protein] + ATP = O-phospho-L-seryl-[protein] + ADP + H(+)</text>
        <dbReference type="Rhea" id="RHEA:17989"/>
        <dbReference type="Rhea" id="RHEA-COMP:9863"/>
        <dbReference type="Rhea" id="RHEA-COMP:11604"/>
        <dbReference type="ChEBI" id="CHEBI:15378"/>
        <dbReference type="ChEBI" id="CHEBI:29999"/>
        <dbReference type="ChEBI" id="CHEBI:30616"/>
        <dbReference type="ChEBI" id="CHEBI:83421"/>
        <dbReference type="ChEBI" id="CHEBI:456216"/>
        <dbReference type="EC" id="2.7.11.1"/>
    </reaction>
</comment>
<evidence type="ECO:0000256" key="8">
    <source>
        <dbReference type="ARBA" id="ARBA00022527"/>
    </source>
</evidence>
<evidence type="ECO:0000256" key="18">
    <source>
        <dbReference type="ARBA" id="ARBA00023273"/>
    </source>
</evidence>
<evidence type="ECO:0000256" key="13">
    <source>
        <dbReference type="ARBA" id="ARBA00022741"/>
    </source>
</evidence>
<evidence type="ECO:0000256" key="14">
    <source>
        <dbReference type="ARBA" id="ARBA00022776"/>
    </source>
</evidence>
<dbReference type="InterPro" id="IPR017441">
    <property type="entry name" value="Protein_kinase_ATP_BS"/>
</dbReference>
<feature type="compositionally biased region" description="Pro residues" evidence="26">
    <location>
        <begin position="387"/>
        <end position="397"/>
    </location>
</feature>
<comment type="catalytic activity">
    <reaction evidence="20">
        <text>L-threonyl-[protein] + ATP = O-phospho-L-threonyl-[protein] + ADP + H(+)</text>
        <dbReference type="Rhea" id="RHEA:46608"/>
        <dbReference type="Rhea" id="RHEA-COMP:11060"/>
        <dbReference type="Rhea" id="RHEA-COMP:11605"/>
        <dbReference type="ChEBI" id="CHEBI:15378"/>
        <dbReference type="ChEBI" id="CHEBI:30013"/>
        <dbReference type="ChEBI" id="CHEBI:30616"/>
        <dbReference type="ChEBI" id="CHEBI:61977"/>
        <dbReference type="ChEBI" id="CHEBI:456216"/>
        <dbReference type="EC" id="2.7.11.1"/>
    </reaction>
</comment>
<dbReference type="Gene3D" id="3.30.200.20">
    <property type="entry name" value="Phosphorylase Kinase, domain 1"/>
    <property type="match status" value="1"/>
</dbReference>
<evidence type="ECO:0000256" key="10">
    <source>
        <dbReference type="ARBA" id="ARBA00022618"/>
    </source>
</evidence>
<dbReference type="EC" id="2.7.11.1" evidence="5"/>
<dbReference type="InterPro" id="IPR051131">
    <property type="entry name" value="NEK_Ser/Thr_kinase_NIMA"/>
</dbReference>
<dbReference type="Pfam" id="PF00069">
    <property type="entry name" value="Pkinase"/>
    <property type="match status" value="1"/>
</dbReference>
<dbReference type="Gene3D" id="1.10.510.10">
    <property type="entry name" value="Transferase(Phosphotransferase) domain 1"/>
    <property type="match status" value="1"/>
</dbReference>
<sequence>MMNNYIFIRVVGKGSYGEVNLVKHKTDRKQYVIKKLNLTTSSKRERRSAEQEAQLLSQLRHPNIVTYRESWEGDDCQLYIVMGFCEGGDLYHRLKKQKGELLPERQVVEWFVQIAMALQYLHERNILHRDLKTQNIFLTKTNIIKVGDLGIARVLENQNDMASTLIGTPYYMSPELFSNKPYNHKSDVWALGCCVYEMSTLKHAFNAKDMNSLVYRIVEGKLPQMPSRYDPQLGELIRSMLCKRPEDRPDVKLILRQPYIKQQIAMFLEATKEKNGQVKKESCGWRWWVNRKEEKSQQHKVQNRIADCTTVQTPRSPESCSPDVLKSSIASLATISNINIDLQLQEDEERVKRQVQGPQAVVSHHRACNEPVTHSVYKDSKGRGKPDPSPPPSPVKPPLKSVSGVGSRGAGERMSSNGLLDIHPEATPNPGDTFSVCGEKQMSDVYDKDDTMELLKEADMQNPKLEVEREGAFSILERRSAPKCNTEGIEVVVEVNMDNKSDTVTLLKGAPTQHHTSDIQESLESTEKLLEPFPPPLEPVREESPLPASKLGLIAPCQSPFHFSSEPSISQQDTERDIRRTHGDQDTSKVAPRPLPPPPVEGIAVEGRKRSRRYTEAKKASVAATSTSVSSSKDGFLALPQDRPLSARERRRLRQSQESASKPGVSVARRASYDVSSTKDEHCNAPYTRSVSDSITETDCKQDKLQERRSDEDECSSSTSSTERSEGDCRERKTESSDMQDLVHMMTQTLRMDNGDGMSEVDKGRFGSTALPEFKLNRKYRDTLVLHGKGREEAENLSLGEIPIGSTSGPAKIRRAIEHLRTDVVKGLGVKLLDRVLEIMEVEDETKRELCLRDQMGDEKYQAYAVMVRQLKFFEDIAIKV</sequence>
<dbReference type="InterPro" id="IPR011009">
    <property type="entry name" value="Kinase-like_dom_sf"/>
</dbReference>
<feature type="compositionally biased region" description="Basic and acidic residues" evidence="26">
    <location>
        <begin position="698"/>
        <end position="711"/>
    </location>
</feature>
<feature type="compositionally biased region" description="Polar residues" evidence="26">
    <location>
        <begin position="561"/>
        <end position="572"/>
    </location>
</feature>
<dbReference type="FunFam" id="1.10.510.10:FF:000219">
    <property type="entry name" value="Putative serine/threonine-protein kinase Nek4"/>
    <property type="match status" value="1"/>
</dbReference>
<feature type="region of interest" description="Disordered" evidence="26">
    <location>
        <begin position="358"/>
        <end position="437"/>
    </location>
</feature>
<dbReference type="FunFam" id="3.30.200.20:FF:000247">
    <property type="entry name" value="serine/threonine-protein kinase Nek4 isoform X1"/>
    <property type="match status" value="1"/>
</dbReference>
<feature type="region of interest" description="Disordered" evidence="26">
    <location>
        <begin position="561"/>
        <end position="739"/>
    </location>
</feature>
<keyword evidence="7" id="KW-0963">Cytoplasm</keyword>
<dbReference type="PANTHER" id="PTHR44899">
    <property type="entry name" value="CAMK FAMILY PROTEIN KINASE"/>
    <property type="match status" value="1"/>
</dbReference>
<comment type="subcellular location">
    <subcellularLocation>
        <location evidence="2">Cell projection</location>
        <location evidence="2">Cilium</location>
    </subcellularLocation>
    <subcellularLocation>
        <location evidence="3">Cytoplasm</location>
    </subcellularLocation>
</comment>
<protein>
    <recommendedName>
        <fullName evidence="22">Serine/threonine-protein kinase Nek4</fullName>
        <ecNumber evidence="5">2.7.11.1</ecNumber>
    </recommendedName>
    <alternativeName>
        <fullName evidence="24">Never in mitosis A-related kinase 4</fullName>
    </alternativeName>
    <alternativeName>
        <fullName evidence="23">Serine/threonine-protein kinase 2</fullName>
    </alternativeName>
</protein>
<evidence type="ECO:0000256" key="17">
    <source>
        <dbReference type="ARBA" id="ARBA00022842"/>
    </source>
</evidence>
<proteinExistence type="inferred from homology"/>
<evidence type="ECO:0000256" key="5">
    <source>
        <dbReference type="ARBA" id="ARBA00012513"/>
    </source>
</evidence>
<keyword evidence="11" id="KW-0808">Transferase</keyword>
<keyword evidence="29" id="KW-1185">Reference proteome</keyword>
<keyword evidence="6" id="KW-0488">Methylation</keyword>
<evidence type="ECO:0000256" key="11">
    <source>
        <dbReference type="ARBA" id="ARBA00022679"/>
    </source>
</evidence>
<keyword evidence="16 25" id="KW-0067">ATP-binding</keyword>
<evidence type="ECO:0000256" key="3">
    <source>
        <dbReference type="ARBA" id="ARBA00004496"/>
    </source>
</evidence>
<evidence type="ECO:0000256" key="12">
    <source>
        <dbReference type="ARBA" id="ARBA00022723"/>
    </source>
</evidence>
<evidence type="ECO:0000256" key="1">
    <source>
        <dbReference type="ARBA" id="ARBA00001936"/>
    </source>
</evidence>
<dbReference type="SMART" id="SM00220">
    <property type="entry name" value="S_TKc"/>
    <property type="match status" value="1"/>
</dbReference>
<evidence type="ECO:0000256" key="22">
    <source>
        <dbReference type="ARBA" id="ARBA00067731"/>
    </source>
</evidence>
<keyword evidence="18" id="KW-0966">Cell projection</keyword>
<gene>
    <name evidence="28" type="ORF">EPR50_G00041710</name>
</gene>
<feature type="binding site" evidence="25">
    <location>
        <position position="35"/>
    </location>
    <ligand>
        <name>ATP</name>
        <dbReference type="ChEBI" id="CHEBI:30616"/>
    </ligand>
</feature>
<evidence type="ECO:0000313" key="29">
    <source>
        <dbReference type="Proteomes" id="UP000295070"/>
    </source>
</evidence>
<dbReference type="InterPro" id="IPR008271">
    <property type="entry name" value="Ser/Thr_kinase_AS"/>
</dbReference>
<accession>A0A484DFT3</accession>
<name>A0A484DFT3_PERFV</name>
<evidence type="ECO:0000256" key="16">
    <source>
        <dbReference type="ARBA" id="ARBA00022840"/>
    </source>
</evidence>
<keyword evidence="19" id="KW-0131">Cell cycle</keyword>
<evidence type="ECO:0000256" key="9">
    <source>
        <dbReference type="ARBA" id="ARBA00022553"/>
    </source>
</evidence>
<dbReference type="EMBL" id="SCKG01000004">
    <property type="protein sequence ID" value="TDH14143.1"/>
    <property type="molecule type" value="Genomic_DNA"/>
</dbReference>
<comment type="caution">
    <text evidence="28">The sequence shown here is derived from an EMBL/GenBank/DDBJ whole genome shotgun (WGS) entry which is preliminary data.</text>
</comment>
<dbReference type="InterPro" id="IPR000719">
    <property type="entry name" value="Prot_kinase_dom"/>
</dbReference>
<keyword evidence="10" id="KW-0132">Cell division</keyword>
<comment type="similarity">
    <text evidence="4">Belongs to the protein kinase superfamily. NEK Ser/Thr protein kinase family. NIMA subfamily.</text>
</comment>
<evidence type="ECO:0000256" key="26">
    <source>
        <dbReference type="SAM" id="MobiDB-lite"/>
    </source>
</evidence>
<keyword evidence="12" id="KW-0479">Metal-binding</keyword>
<dbReference type="GO" id="GO:0051301">
    <property type="term" value="P:cell division"/>
    <property type="evidence" value="ECO:0007669"/>
    <property type="project" value="UniProtKB-KW"/>
</dbReference>
<keyword evidence="15" id="KW-0418">Kinase</keyword>
<keyword evidence="9" id="KW-0597">Phosphoprotein</keyword>
<feature type="compositionally biased region" description="Basic and acidic residues" evidence="26">
    <location>
        <begin position="723"/>
        <end position="736"/>
    </location>
</feature>
<feature type="compositionally biased region" description="Polar residues" evidence="26">
    <location>
        <begin position="687"/>
        <end position="697"/>
    </location>
</feature>
<keyword evidence="14" id="KW-0498">Mitosis</keyword>
<dbReference type="GO" id="GO:0005737">
    <property type="term" value="C:cytoplasm"/>
    <property type="evidence" value="ECO:0007669"/>
    <property type="project" value="UniProtKB-SubCell"/>
</dbReference>
<evidence type="ECO:0000256" key="7">
    <source>
        <dbReference type="ARBA" id="ARBA00022490"/>
    </source>
</evidence>
<dbReference type="PROSITE" id="PS00108">
    <property type="entry name" value="PROTEIN_KINASE_ST"/>
    <property type="match status" value="1"/>
</dbReference>
<dbReference type="Proteomes" id="UP000295070">
    <property type="component" value="Chromosome 4"/>
</dbReference>
<comment type="cofactor">
    <cofactor evidence="1">
        <name>Mn(2+)</name>
        <dbReference type="ChEBI" id="CHEBI:29035"/>
    </cofactor>
</comment>
<dbReference type="PROSITE" id="PS00107">
    <property type="entry name" value="PROTEIN_KINASE_ATP"/>
    <property type="match status" value="1"/>
</dbReference>
<keyword evidence="17" id="KW-0460">Magnesium</keyword>
<evidence type="ECO:0000256" key="4">
    <source>
        <dbReference type="ARBA" id="ARBA00010886"/>
    </source>
</evidence>
<feature type="compositionally biased region" description="Basic and acidic residues" evidence="26">
    <location>
        <begin position="376"/>
        <end position="386"/>
    </location>
</feature>
<evidence type="ECO:0000256" key="20">
    <source>
        <dbReference type="ARBA" id="ARBA00047899"/>
    </source>
</evidence>
<evidence type="ECO:0000256" key="2">
    <source>
        <dbReference type="ARBA" id="ARBA00004138"/>
    </source>
</evidence>
<dbReference type="SUPFAM" id="SSF56112">
    <property type="entry name" value="Protein kinase-like (PK-like)"/>
    <property type="match status" value="1"/>
</dbReference>
<evidence type="ECO:0000256" key="21">
    <source>
        <dbReference type="ARBA" id="ARBA00048679"/>
    </source>
</evidence>
<evidence type="ECO:0000256" key="19">
    <source>
        <dbReference type="ARBA" id="ARBA00023306"/>
    </source>
</evidence>
<evidence type="ECO:0000313" key="28">
    <source>
        <dbReference type="EMBL" id="TDH14143.1"/>
    </source>
</evidence>
<evidence type="ECO:0000256" key="23">
    <source>
        <dbReference type="ARBA" id="ARBA00080102"/>
    </source>
</evidence>
<evidence type="ECO:0000256" key="24">
    <source>
        <dbReference type="ARBA" id="ARBA00082679"/>
    </source>
</evidence>
<dbReference type="PANTHER" id="PTHR44899:SF7">
    <property type="entry name" value="NIMA-RELATED KINASE"/>
    <property type="match status" value="1"/>
</dbReference>
<keyword evidence="13 25" id="KW-0547">Nucleotide-binding</keyword>
<dbReference type="GO" id="GO:0005929">
    <property type="term" value="C:cilium"/>
    <property type="evidence" value="ECO:0007669"/>
    <property type="project" value="UniProtKB-SubCell"/>
</dbReference>
<dbReference type="PROSITE" id="PS50011">
    <property type="entry name" value="PROTEIN_KINASE_DOM"/>
    <property type="match status" value="1"/>
</dbReference>
<dbReference type="AlphaFoldDB" id="A0A484DFT3"/>
<keyword evidence="8" id="KW-0723">Serine/threonine-protein kinase</keyword>
<organism evidence="28 29">
    <name type="scientific">Perca flavescens</name>
    <name type="common">American yellow perch</name>
    <name type="synonym">Morone flavescens</name>
    <dbReference type="NCBI Taxonomy" id="8167"/>
    <lineage>
        <taxon>Eukaryota</taxon>
        <taxon>Metazoa</taxon>
        <taxon>Chordata</taxon>
        <taxon>Craniata</taxon>
        <taxon>Vertebrata</taxon>
        <taxon>Euteleostomi</taxon>
        <taxon>Actinopterygii</taxon>
        <taxon>Neopterygii</taxon>
        <taxon>Teleostei</taxon>
        <taxon>Neoteleostei</taxon>
        <taxon>Acanthomorphata</taxon>
        <taxon>Eupercaria</taxon>
        <taxon>Perciformes</taxon>
        <taxon>Percoidei</taxon>
        <taxon>Percidae</taxon>
        <taxon>Percinae</taxon>
        <taxon>Perca</taxon>
    </lineage>
</organism>